<sequence length="58" mass="6583">MDPRPVETEADYDWALAAIEQYFDQEPAPGTPEAERFNMLAALIEHYETKAWPIGASE</sequence>
<name>A0AAN0VG49_9PROT</name>
<organism evidence="1 2">
    <name type="scientific">Granulibacter bethesdensis</name>
    <dbReference type="NCBI Taxonomy" id="364410"/>
    <lineage>
        <taxon>Bacteria</taxon>
        <taxon>Pseudomonadati</taxon>
        <taxon>Pseudomonadota</taxon>
        <taxon>Alphaproteobacteria</taxon>
        <taxon>Acetobacterales</taxon>
        <taxon>Acetobacteraceae</taxon>
        <taxon>Granulibacter</taxon>
    </lineage>
</organism>
<accession>A0AAN0VG49</accession>
<evidence type="ECO:0000313" key="1">
    <source>
        <dbReference type="EMBL" id="AHJ63513.2"/>
    </source>
</evidence>
<evidence type="ECO:0000313" key="2">
    <source>
        <dbReference type="Proteomes" id="UP000019438"/>
    </source>
</evidence>
<gene>
    <name evidence="1" type="ORF">GbCGDNIH3_7273</name>
</gene>
<dbReference type="AlphaFoldDB" id="A0AAN0VG49"/>
<dbReference type="Proteomes" id="UP000019438">
    <property type="component" value="Chromosome"/>
</dbReference>
<proteinExistence type="predicted"/>
<dbReference type="RefSeq" id="WP_216820253.1">
    <property type="nucleotide sequence ID" value="NZ_CP003181.2"/>
</dbReference>
<reference evidence="2" key="1">
    <citation type="submission" date="2012-06" db="EMBL/GenBank/DDBJ databases">
        <title>Genome analysis of multiple Granulibacter bethesdensis isolates demonstrates substantial genome diversity.</title>
        <authorList>
            <person name="Greenberg D.E."/>
            <person name="Porcella S.F."/>
            <person name="Zarember K."/>
            <person name="Zelazny A.M."/>
            <person name="Bruno D."/>
            <person name="Martens C."/>
            <person name="Barbian K.D."/>
            <person name="Jaske E."/>
            <person name="Holland S.M."/>
        </authorList>
    </citation>
    <scope>NUCLEOTIDE SEQUENCE [LARGE SCALE GENOMIC DNA]</scope>
    <source>
        <strain evidence="2">CGDNIH3</strain>
    </source>
</reference>
<protein>
    <submittedName>
        <fullName evidence="1">Uncharacterized protein</fullName>
    </submittedName>
</protein>
<dbReference type="EMBL" id="CP003181">
    <property type="protein sequence ID" value="AHJ63513.2"/>
    <property type="molecule type" value="Genomic_DNA"/>
</dbReference>